<name>X0SKF6_9ZZZZ</name>
<dbReference type="Pfam" id="PF13692">
    <property type="entry name" value="Glyco_trans_1_4"/>
    <property type="match status" value="1"/>
</dbReference>
<gene>
    <name evidence="2" type="ORF">S01H1_13503</name>
</gene>
<evidence type="ECO:0000259" key="1">
    <source>
        <dbReference type="PROSITE" id="PS50212"/>
    </source>
</evidence>
<feature type="domain" description="N-terminal Ras-GEF" evidence="1">
    <location>
        <begin position="145"/>
        <end position="180"/>
    </location>
</feature>
<feature type="non-terminal residue" evidence="2">
    <location>
        <position position="180"/>
    </location>
</feature>
<organism evidence="2">
    <name type="scientific">marine sediment metagenome</name>
    <dbReference type="NCBI Taxonomy" id="412755"/>
    <lineage>
        <taxon>unclassified sequences</taxon>
        <taxon>metagenomes</taxon>
        <taxon>ecological metagenomes</taxon>
    </lineage>
</organism>
<comment type="caution">
    <text evidence="2">The sequence shown here is derived from an EMBL/GenBank/DDBJ whole genome shotgun (WGS) entry which is preliminary data.</text>
</comment>
<accession>X0SKF6</accession>
<dbReference type="PANTHER" id="PTHR12526">
    <property type="entry name" value="GLYCOSYLTRANSFERASE"/>
    <property type="match status" value="1"/>
</dbReference>
<evidence type="ECO:0000313" key="2">
    <source>
        <dbReference type="EMBL" id="GAF76372.1"/>
    </source>
</evidence>
<dbReference type="CDD" id="cd03801">
    <property type="entry name" value="GT4_PimA-like"/>
    <property type="match status" value="1"/>
</dbReference>
<proteinExistence type="predicted"/>
<dbReference type="Gene3D" id="3.40.50.2000">
    <property type="entry name" value="Glycogen Phosphorylase B"/>
    <property type="match status" value="1"/>
</dbReference>
<dbReference type="EMBL" id="BARS01006970">
    <property type="protein sequence ID" value="GAF76372.1"/>
    <property type="molecule type" value="Genomic_DNA"/>
</dbReference>
<dbReference type="InterPro" id="IPR000651">
    <property type="entry name" value="Ras-like_Gua-exchang_fac_N"/>
</dbReference>
<protein>
    <recommendedName>
        <fullName evidence="1">N-terminal Ras-GEF domain-containing protein</fullName>
    </recommendedName>
</protein>
<dbReference type="AlphaFoldDB" id="X0SKF6"/>
<reference evidence="2" key="1">
    <citation type="journal article" date="2014" name="Front. Microbiol.">
        <title>High frequency of phylogenetically diverse reductive dehalogenase-homologous genes in deep subseafloor sedimentary metagenomes.</title>
        <authorList>
            <person name="Kawai M."/>
            <person name="Futagami T."/>
            <person name="Toyoda A."/>
            <person name="Takaki Y."/>
            <person name="Nishi S."/>
            <person name="Hori S."/>
            <person name="Arai W."/>
            <person name="Tsubouchi T."/>
            <person name="Morono Y."/>
            <person name="Uchiyama I."/>
            <person name="Ito T."/>
            <person name="Fujiyama A."/>
            <person name="Inagaki F."/>
            <person name="Takami H."/>
        </authorList>
    </citation>
    <scope>NUCLEOTIDE SEQUENCE</scope>
    <source>
        <strain evidence="2">Expedition CK06-06</strain>
    </source>
</reference>
<sequence>MLHAIKTIKQQYKDIHPTYRIVGGPAVESDIAFQRKLQELIGELGVQDKVELPGPAPYSEIEKHHQWCNIAVNMTVKHSLDTTLLEAMACGKPVVTTNEIFGKILSSYNEMMLCAQNNSDEMAQKIAALARLDDAKLQKISHDMREIIVKDHSLDRLIDRLVESFSTLKDDWYNERFFKD</sequence>
<dbReference type="PROSITE" id="PS50212">
    <property type="entry name" value="RASGEF_NTER"/>
    <property type="match status" value="1"/>
</dbReference>
<dbReference type="SUPFAM" id="SSF53756">
    <property type="entry name" value="UDP-Glycosyltransferase/glycogen phosphorylase"/>
    <property type="match status" value="1"/>
</dbReference>